<dbReference type="InterPro" id="IPR020843">
    <property type="entry name" value="ER"/>
</dbReference>
<dbReference type="OrthoDB" id="9805663at2"/>
<organism evidence="3 4">
    <name type="scientific">Candidatus Micropelagius thuwalensis</name>
    <dbReference type="NCBI Taxonomy" id="1397666"/>
    <lineage>
        <taxon>Bacteria</taxon>
        <taxon>Pseudomonadati</taxon>
        <taxon>Pseudomonadota</taxon>
        <taxon>Alphaproteobacteria</taxon>
        <taxon>PS1 clade</taxon>
        <taxon>Candidatus Micropelagius</taxon>
    </lineage>
</organism>
<dbReference type="eggNOG" id="COG2130">
    <property type="taxonomic scope" value="Bacteria"/>
</dbReference>
<reference evidence="3 4" key="1">
    <citation type="journal article" date="2014" name="FEMS Microbiol. Ecol.">
        <title>Genomic differentiation among two strains of the PS1 clade isolated from geographically separated marine habitats.</title>
        <authorList>
            <person name="Jimenez-Infante F."/>
            <person name="Ngugi D.K."/>
            <person name="Alam I."/>
            <person name="Rashid M."/>
            <person name="Baalawi W."/>
            <person name="Kamau A.A."/>
            <person name="Bajic V.B."/>
            <person name="Stingl U."/>
        </authorList>
    </citation>
    <scope>NUCLEOTIDE SEQUENCE [LARGE SCALE GENOMIC DNA]</scope>
    <source>
        <strain evidence="3 4">RS24</strain>
    </source>
</reference>
<dbReference type="EMBL" id="AWXE01000004">
    <property type="protein sequence ID" value="ERL46178.1"/>
    <property type="molecule type" value="Genomic_DNA"/>
</dbReference>
<dbReference type="SUPFAM" id="SSF50129">
    <property type="entry name" value="GroES-like"/>
    <property type="match status" value="1"/>
</dbReference>
<keyword evidence="1" id="KW-0560">Oxidoreductase</keyword>
<dbReference type="InterPro" id="IPR011032">
    <property type="entry name" value="GroES-like_sf"/>
</dbReference>
<dbReference type="Gene3D" id="3.40.50.720">
    <property type="entry name" value="NAD(P)-binding Rossmann-like Domain"/>
    <property type="match status" value="1"/>
</dbReference>
<gene>
    <name evidence="3" type="primary">ruvA</name>
    <name evidence="3" type="ORF">RS24_01171</name>
</gene>
<dbReference type="FunFam" id="3.40.50.720:FF:000121">
    <property type="entry name" value="Prostaglandin reductase 2"/>
    <property type="match status" value="1"/>
</dbReference>
<dbReference type="Pfam" id="PF16884">
    <property type="entry name" value="ADH_N_2"/>
    <property type="match status" value="1"/>
</dbReference>
<evidence type="ECO:0000313" key="3">
    <source>
        <dbReference type="EMBL" id="ERL46178.1"/>
    </source>
</evidence>
<dbReference type="Proteomes" id="UP000016762">
    <property type="component" value="Unassembled WGS sequence"/>
</dbReference>
<dbReference type="GO" id="GO:0004386">
    <property type="term" value="F:helicase activity"/>
    <property type="evidence" value="ECO:0007669"/>
    <property type="project" value="UniProtKB-KW"/>
</dbReference>
<dbReference type="Pfam" id="PF00107">
    <property type="entry name" value="ADH_zinc_N"/>
    <property type="match status" value="1"/>
</dbReference>
<dbReference type="InterPro" id="IPR036291">
    <property type="entry name" value="NAD(P)-bd_dom_sf"/>
</dbReference>
<dbReference type="SUPFAM" id="SSF51735">
    <property type="entry name" value="NAD(P)-binding Rossmann-fold domains"/>
    <property type="match status" value="1"/>
</dbReference>
<evidence type="ECO:0000259" key="2">
    <source>
        <dbReference type="SMART" id="SM00829"/>
    </source>
</evidence>
<sequence>MDITQIRTTQFHDGSTDAIFTTTHDPLPMLQEGEIRVRTDWISLDPAMRGWTTNKPSYMPPVQPGEVMRCFGVAEVLESRSKHFEAGDCVTGFMGVQTEGVLNQRGLRKIDLSFAEPKDYLAGLGMTGYTAYFGMTDIGKPQEGETVVVSAASGAVGSVAVQIAKLSRARVIGIAGGPEKCAYLKDSLGLDGVIDYKNESVNKGLKRECPDGIDLYFDNVGGETLEAVLSQINYQGRIVVCGAISQYGDIENARGPRGFMSVITQSVRIQGFTMKDYYNRIPEAFTYLLQAKINGDMKFREHVVEGIENFEEALAMIFRGDNHGKLLLKVNK</sequence>
<comment type="caution">
    <text evidence="3">The sequence shown here is derived from an EMBL/GenBank/DDBJ whole genome shotgun (WGS) entry which is preliminary data.</text>
</comment>
<proteinExistence type="predicted"/>
<dbReference type="GO" id="GO:0016628">
    <property type="term" value="F:oxidoreductase activity, acting on the CH-CH group of donors, NAD or NADP as acceptor"/>
    <property type="evidence" value="ECO:0007669"/>
    <property type="project" value="InterPro"/>
</dbReference>
<dbReference type="InterPro" id="IPR041694">
    <property type="entry name" value="ADH_N_2"/>
</dbReference>
<dbReference type="PATRIC" id="fig|1397666.3.peg.1058"/>
<dbReference type="InterPro" id="IPR045010">
    <property type="entry name" value="MDR_fam"/>
</dbReference>
<evidence type="ECO:0000256" key="1">
    <source>
        <dbReference type="ARBA" id="ARBA00023002"/>
    </source>
</evidence>
<dbReference type="STRING" id="1397666.RS24_01171"/>
<keyword evidence="3" id="KW-0347">Helicase</keyword>
<dbReference type="AlphaFoldDB" id="U2WRK0"/>
<keyword evidence="3" id="KW-0547">Nucleotide-binding</keyword>
<accession>U2WRK0</accession>
<evidence type="ECO:0000313" key="4">
    <source>
        <dbReference type="Proteomes" id="UP000016762"/>
    </source>
</evidence>
<feature type="domain" description="Enoyl reductase (ER)" evidence="2">
    <location>
        <begin position="14"/>
        <end position="328"/>
    </location>
</feature>
<dbReference type="SMART" id="SM00829">
    <property type="entry name" value="PKS_ER"/>
    <property type="match status" value="1"/>
</dbReference>
<dbReference type="PANTHER" id="PTHR43205:SF7">
    <property type="entry name" value="PROSTAGLANDIN REDUCTASE 1"/>
    <property type="match status" value="1"/>
</dbReference>
<dbReference type="Gene3D" id="3.90.180.10">
    <property type="entry name" value="Medium-chain alcohol dehydrogenases, catalytic domain"/>
    <property type="match status" value="1"/>
</dbReference>
<dbReference type="CDD" id="cd05288">
    <property type="entry name" value="PGDH"/>
    <property type="match status" value="1"/>
</dbReference>
<dbReference type="InterPro" id="IPR013149">
    <property type="entry name" value="ADH-like_C"/>
</dbReference>
<dbReference type="PANTHER" id="PTHR43205">
    <property type="entry name" value="PROSTAGLANDIN REDUCTASE"/>
    <property type="match status" value="1"/>
</dbReference>
<protein>
    <submittedName>
        <fullName evidence="3">Holliday junction ATP-dependent DNA helicase RuvA protein</fullName>
    </submittedName>
</protein>
<keyword evidence="4" id="KW-1185">Reference proteome</keyword>
<keyword evidence="3" id="KW-0067">ATP-binding</keyword>
<name>U2WRK0_9PROT</name>
<keyword evidence="3" id="KW-0378">Hydrolase</keyword>